<sequence length="81" mass="9182">MGPQTLFSEADEARRDRTMQIALPALKHSQVRQVVHGPSWEQREEWWSFAVKHKPVAVAQRRHACLPVDQLGQPGIEGDSV</sequence>
<accession>A0A1J0VRN5</accession>
<protein>
    <submittedName>
        <fullName evidence="1">Uncharacterized protein</fullName>
    </submittedName>
</protein>
<dbReference type="EMBL" id="CP018082">
    <property type="protein sequence ID" value="APE34674.1"/>
    <property type="molecule type" value="Genomic_DNA"/>
</dbReference>
<organism evidence="1 2">
    <name type="scientific">Nocardia mangyaensis</name>
    <dbReference type="NCBI Taxonomy" id="2213200"/>
    <lineage>
        <taxon>Bacteria</taxon>
        <taxon>Bacillati</taxon>
        <taxon>Actinomycetota</taxon>
        <taxon>Actinomycetes</taxon>
        <taxon>Mycobacteriales</taxon>
        <taxon>Nocardiaceae</taxon>
        <taxon>Nocardia</taxon>
    </lineage>
</organism>
<evidence type="ECO:0000313" key="1">
    <source>
        <dbReference type="EMBL" id="APE34674.1"/>
    </source>
</evidence>
<proteinExistence type="predicted"/>
<gene>
    <name evidence="1" type="ORF">BOX37_12725</name>
</gene>
<dbReference type="KEGG" id="nsl:BOX37_12725"/>
<name>A0A1J0VRN5_9NOCA</name>
<reference evidence="1" key="1">
    <citation type="submission" date="2016-11" db="EMBL/GenBank/DDBJ databases">
        <authorList>
            <person name="Jaros S."/>
            <person name="Januszkiewicz K."/>
            <person name="Wedrychowicz H."/>
        </authorList>
    </citation>
    <scope>NUCLEOTIDE SEQUENCE [LARGE SCALE GENOMIC DNA]</scope>
    <source>
        <strain evidence="1">Y48</strain>
    </source>
</reference>
<dbReference type="Proteomes" id="UP000183810">
    <property type="component" value="Chromosome"/>
</dbReference>
<evidence type="ECO:0000313" key="2">
    <source>
        <dbReference type="Proteomes" id="UP000183810"/>
    </source>
</evidence>
<dbReference type="AlphaFoldDB" id="A0A1J0VRN5"/>
<keyword evidence="2" id="KW-1185">Reference proteome</keyword>